<dbReference type="Gene3D" id="3.30.390.130">
    <property type="match status" value="1"/>
</dbReference>
<dbReference type="InterPro" id="IPR001841">
    <property type="entry name" value="Znf_RING"/>
</dbReference>
<dbReference type="Pfam" id="PF18102">
    <property type="entry name" value="DTC"/>
    <property type="match status" value="1"/>
</dbReference>
<dbReference type="GO" id="GO:0016567">
    <property type="term" value="P:protein ubiquitination"/>
    <property type="evidence" value="ECO:0007669"/>
    <property type="project" value="UniProtKB-UniRule"/>
</dbReference>
<dbReference type="EC" id="2.3.2.27" evidence="9"/>
<dbReference type="Gene3D" id="3.30.40.10">
    <property type="entry name" value="Zinc/RING finger domain, C3HC4 (zinc finger)"/>
    <property type="match status" value="1"/>
</dbReference>
<dbReference type="Pfam" id="PF13920">
    <property type="entry name" value="zf-C3HC4_3"/>
    <property type="match status" value="1"/>
</dbReference>
<evidence type="ECO:0000313" key="12">
    <source>
        <dbReference type="Proteomes" id="UP000549394"/>
    </source>
</evidence>
<reference evidence="11 12" key="1">
    <citation type="submission" date="2020-08" db="EMBL/GenBank/DDBJ databases">
        <authorList>
            <person name="Hejnol A."/>
        </authorList>
    </citation>
    <scope>NUCLEOTIDE SEQUENCE [LARGE SCALE GENOMIC DNA]</scope>
</reference>
<dbReference type="PROSITE" id="PS00518">
    <property type="entry name" value="ZF_RING_1"/>
    <property type="match status" value="1"/>
</dbReference>
<evidence type="ECO:0000256" key="6">
    <source>
        <dbReference type="ARBA" id="ARBA00022771"/>
    </source>
</evidence>
<dbReference type="InterPro" id="IPR039396">
    <property type="entry name" value="Deltex_C"/>
</dbReference>
<dbReference type="PROSITE" id="PS50089">
    <property type="entry name" value="ZF_RING_2"/>
    <property type="match status" value="1"/>
</dbReference>
<dbReference type="GO" id="GO:0061630">
    <property type="term" value="F:ubiquitin protein ligase activity"/>
    <property type="evidence" value="ECO:0007669"/>
    <property type="project" value="UniProtKB-UniRule"/>
</dbReference>
<feature type="domain" description="RING-type" evidence="10">
    <location>
        <begin position="440"/>
        <end position="479"/>
    </location>
</feature>
<keyword evidence="6 8" id="KW-0863">Zinc-finger</keyword>
<dbReference type="Proteomes" id="UP000549394">
    <property type="component" value="Unassembled WGS sequence"/>
</dbReference>
<evidence type="ECO:0000256" key="5">
    <source>
        <dbReference type="ARBA" id="ARBA00022723"/>
    </source>
</evidence>
<dbReference type="SUPFAM" id="SSF57850">
    <property type="entry name" value="RING/U-box"/>
    <property type="match status" value="1"/>
</dbReference>
<evidence type="ECO:0000256" key="4">
    <source>
        <dbReference type="ARBA" id="ARBA00022679"/>
    </source>
</evidence>
<dbReference type="PANTHER" id="PTHR12622">
    <property type="entry name" value="DELTEX-RELATED"/>
    <property type="match status" value="1"/>
</dbReference>
<evidence type="ECO:0000256" key="2">
    <source>
        <dbReference type="ARBA" id="ARBA00004906"/>
    </source>
</evidence>
<comment type="catalytic activity">
    <reaction evidence="1 9">
        <text>S-ubiquitinyl-[E2 ubiquitin-conjugating enzyme]-L-cysteine + [acceptor protein]-L-lysine = [E2 ubiquitin-conjugating enzyme]-L-cysteine + N(6)-ubiquitinyl-[acceptor protein]-L-lysine.</text>
        <dbReference type="EC" id="2.3.2.27"/>
    </reaction>
</comment>
<comment type="pathway">
    <text evidence="2 9">Protein modification; protein ubiquitination.</text>
</comment>
<name>A0A7I8V3U9_9ANNE</name>
<dbReference type="InterPro" id="IPR039398">
    <property type="entry name" value="Deltex_fam"/>
</dbReference>
<evidence type="ECO:0000256" key="9">
    <source>
        <dbReference type="RuleBase" id="RU367105"/>
    </source>
</evidence>
<dbReference type="GO" id="GO:0008270">
    <property type="term" value="F:zinc ion binding"/>
    <property type="evidence" value="ECO:0007669"/>
    <property type="project" value="UniProtKB-KW"/>
</dbReference>
<keyword evidence="12" id="KW-1185">Reference proteome</keyword>
<keyword evidence="4 9" id="KW-0808">Transferase</keyword>
<evidence type="ECO:0000259" key="10">
    <source>
        <dbReference type="PROSITE" id="PS50089"/>
    </source>
</evidence>
<protein>
    <recommendedName>
        <fullName evidence="9">E3 ubiquitin-protein ligase</fullName>
        <ecNumber evidence="9">2.3.2.27</ecNumber>
    </recommendedName>
</protein>
<dbReference type="CDD" id="cd16449">
    <property type="entry name" value="RING-HC"/>
    <property type="match status" value="1"/>
</dbReference>
<gene>
    <name evidence="11" type="ORF">DGYR_LOCUS104</name>
</gene>
<evidence type="ECO:0000256" key="8">
    <source>
        <dbReference type="PROSITE-ProRule" id="PRU00175"/>
    </source>
</evidence>
<keyword evidence="9" id="KW-0963">Cytoplasm</keyword>
<dbReference type="GO" id="GO:0005737">
    <property type="term" value="C:cytoplasm"/>
    <property type="evidence" value="ECO:0007669"/>
    <property type="project" value="UniProtKB-SubCell"/>
</dbReference>
<evidence type="ECO:0000256" key="1">
    <source>
        <dbReference type="ARBA" id="ARBA00000900"/>
    </source>
</evidence>
<comment type="subcellular location">
    <subcellularLocation>
        <location evidence="9">Cytoplasm</location>
    </subcellularLocation>
</comment>
<dbReference type="EMBL" id="CAJFCJ010000001">
    <property type="protein sequence ID" value="CAD5110741.1"/>
    <property type="molecule type" value="Genomic_DNA"/>
</dbReference>
<dbReference type="AlphaFoldDB" id="A0A7I8V3U9"/>
<keyword evidence="7 9" id="KW-0862">Zinc</keyword>
<evidence type="ECO:0000256" key="3">
    <source>
        <dbReference type="ARBA" id="ARBA00009413"/>
    </source>
</evidence>
<accession>A0A7I8V3U9</accession>
<dbReference type="InterPro" id="IPR039399">
    <property type="entry name" value="Deltex_C_sf"/>
</dbReference>
<dbReference type="InterPro" id="IPR017907">
    <property type="entry name" value="Znf_RING_CS"/>
</dbReference>
<dbReference type="UniPathway" id="UPA00143"/>
<comment type="similarity">
    <text evidence="3 9">Belongs to the Deltex family.</text>
</comment>
<evidence type="ECO:0000256" key="7">
    <source>
        <dbReference type="ARBA" id="ARBA00022833"/>
    </source>
</evidence>
<dbReference type="CDD" id="cd09633">
    <property type="entry name" value="Deltex_C"/>
    <property type="match status" value="1"/>
</dbReference>
<organism evidence="11 12">
    <name type="scientific">Dimorphilus gyrociliatus</name>
    <dbReference type="NCBI Taxonomy" id="2664684"/>
    <lineage>
        <taxon>Eukaryota</taxon>
        <taxon>Metazoa</taxon>
        <taxon>Spiralia</taxon>
        <taxon>Lophotrochozoa</taxon>
        <taxon>Annelida</taxon>
        <taxon>Polychaeta</taxon>
        <taxon>Polychaeta incertae sedis</taxon>
        <taxon>Dinophilidae</taxon>
        <taxon>Dimorphilus</taxon>
    </lineage>
</organism>
<proteinExistence type="inferred from homology"/>
<comment type="caution">
    <text evidence="11">The sequence shown here is derived from an EMBL/GenBank/DDBJ whole genome shotgun (WGS) entry which is preliminary data.</text>
</comment>
<keyword evidence="5 9" id="KW-0479">Metal-binding</keyword>
<sequence length="623" mass="70913">MDVSKIRIRIDPYISKLVSLQLHCILKEDSKFSNCKVEEEDLHHFVVSSSRHDNLHTLYTRLEKFTSKFAVYDCKIVPSEYSKFIDLLLKEYDWRDYEPISKTEIVVFGDSKNAEKMISSKKFQSKIDHAFKKTDLIFCDYSFPTSAETASATATAAATFTTTRSAEKDSRKTKKEIIEIPSLIRDKLPEYFCLKGIKGPEVNFLKGDICKMKVDILICGTSLSSNFGLLREICKIVPDVGRQIQTPLSRIEILKVNCHFKKLMLVPLPPEQKQLKTTFNKMIKAISSETGIKTIATPMLGAVKYRDSTKCLELLLSAVSQLLSTQKIFVVDIFTDFLSERPTLLKSFQGVPLTFEKQKISKEFFDPNTIRKTRSVCAFPSESYTQLSSLNAHRASVKDFSEKGTDYATYRKEPSLFDEEMDCSEGATSSSDRKLPGFECIVCFEYSDEPYKLPCGHMFCKSCVKKLKLRKITNCPTCRQTFQGLEGNQPPGKMFHKILKTSLSGYESYDTICIVYEFESGTQTDEHPNPKHPYKGTIRYAYLPNSPEGQKLYKLLEQAFQQKLIFTIGNSSTTGKSNTITWNDIPHKTSMRGGPENYGYPDKGYLAKLLQELKLKGITDEDF</sequence>
<evidence type="ECO:0000313" key="11">
    <source>
        <dbReference type="EMBL" id="CAD5110741.1"/>
    </source>
</evidence>
<dbReference type="Gene3D" id="3.40.220.10">
    <property type="entry name" value="Leucine Aminopeptidase, subunit E, domain 1"/>
    <property type="match status" value="1"/>
</dbReference>
<dbReference type="InterPro" id="IPR043472">
    <property type="entry name" value="Macro_dom-like"/>
</dbReference>
<dbReference type="GO" id="GO:0007219">
    <property type="term" value="P:Notch signaling pathway"/>
    <property type="evidence" value="ECO:0007669"/>
    <property type="project" value="InterPro"/>
</dbReference>
<dbReference type="InterPro" id="IPR013083">
    <property type="entry name" value="Znf_RING/FYVE/PHD"/>
</dbReference>
<dbReference type="OrthoDB" id="527344at2759"/>
<dbReference type="SMART" id="SM00184">
    <property type="entry name" value="RING"/>
    <property type="match status" value="1"/>
</dbReference>